<feature type="compositionally biased region" description="Polar residues" evidence="1">
    <location>
        <begin position="485"/>
        <end position="502"/>
    </location>
</feature>
<protein>
    <submittedName>
        <fullName evidence="2">Uncharacterized protein</fullName>
    </submittedName>
</protein>
<gene>
    <name evidence="2" type="ORF">B0H63DRAFT_405133</name>
</gene>
<proteinExistence type="predicted"/>
<feature type="region of interest" description="Disordered" evidence="1">
    <location>
        <begin position="485"/>
        <end position="510"/>
    </location>
</feature>
<dbReference type="Proteomes" id="UP001285441">
    <property type="component" value="Unassembled WGS sequence"/>
</dbReference>
<comment type="caution">
    <text evidence="2">The sequence shown here is derived from an EMBL/GenBank/DDBJ whole genome shotgun (WGS) entry which is preliminary data.</text>
</comment>
<reference evidence="2" key="2">
    <citation type="submission" date="2023-06" db="EMBL/GenBank/DDBJ databases">
        <authorList>
            <consortium name="Lawrence Berkeley National Laboratory"/>
            <person name="Haridas S."/>
            <person name="Hensen N."/>
            <person name="Bonometti L."/>
            <person name="Westerberg I."/>
            <person name="Brannstrom I.O."/>
            <person name="Guillou S."/>
            <person name="Cros-Aarteil S."/>
            <person name="Calhoun S."/>
            <person name="Kuo A."/>
            <person name="Mondo S."/>
            <person name="Pangilinan J."/>
            <person name="Riley R."/>
            <person name="LaButti K."/>
            <person name="Andreopoulos B."/>
            <person name="Lipzen A."/>
            <person name="Chen C."/>
            <person name="Yanf M."/>
            <person name="Daum C."/>
            <person name="Ng V."/>
            <person name="Clum A."/>
            <person name="Steindorff A."/>
            <person name="Ohm R."/>
            <person name="Martin F."/>
            <person name="Silar P."/>
            <person name="Natvig D."/>
            <person name="Lalanne C."/>
            <person name="Gautier V."/>
            <person name="Ament-velasquez S.L."/>
            <person name="Kruys A."/>
            <person name="Hutchinson M.I."/>
            <person name="Powell A.J."/>
            <person name="Barry K."/>
            <person name="Miller A.N."/>
            <person name="Grigoriev I.V."/>
            <person name="Debuchy R."/>
            <person name="Gladieux P."/>
            <person name="Thoren M.H."/>
            <person name="Johannesson H."/>
        </authorList>
    </citation>
    <scope>NUCLEOTIDE SEQUENCE</scope>
    <source>
        <strain evidence="2">CBS 232.78</strain>
    </source>
</reference>
<sequence length="510" mass="57218">MSSPAKSRHFLLDTYRSKHSWAAGVTRGSPSAVEWHKKDLEKAFAEIDGLMAGLQYQDKADSIRDAQKQQPSSMGASVTENEQQYPTYPPDLDFIDIVVQDGPVTAPVPPPPKEHQPMASQWDTIRTLRDETVHHHRKFQQYAKNSQDPVITALLKVYPEARKIRNAGAQVFRDVLDGFRPRQLKHVFAFASFAYAMSQLLYRKNRIDKSEILADLRQWRDLISDPTEREAFNNLARELWPEANDRLHFIHIPPSVRTAPFPDVSHWPPATNRDGMINEDTDISALDLAYFFSNPPAVLNTTNLLQQHGLGPPGNQPPASNVIVQEDAIIDTAPSRDEQEPAGSVHDEPDKASLENTGMFTVVFTFLREIGELLYILSGTSLASRRYKLYKAEEGDRESFYDSAQEKFFNPRRRSSEHGHPESRALLSVAETFTKRGYLRSISQIEHYLVGVAAAVLPPGDLFRQFITCIMQDGCVMSASAGLDSNSKLPQQADGNITSSDVATPPRPVK</sequence>
<dbReference type="AlphaFoldDB" id="A0AAE0K0J9"/>
<keyword evidence="3" id="KW-1185">Reference proteome</keyword>
<name>A0AAE0K0J9_9PEZI</name>
<evidence type="ECO:0000313" key="2">
    <source>
        <dbReference type="EMBL" id="KAK3367776.1"/>
    </source>
</evidence>
<reference evidence="2" key="1">
    <citation type="journal article" date="2023" name="Mol. Phylogenet. Evol.">
        <title>Genome-scale phylogeny and comparative genomics of the fungal order Sordariales.</title>
        <authorList>
            <person name="Hensen N."/>
            <person name="Bonometti L."/>
            <person name="Westerberg I."/>
            <person name="Brannstrom I.O."/>
            <person name="Guillou S."/>
            <person name="Cros-Aarteil S."/>
            <person name="Calhoun S."/>
            <person name="Haridas S."/>
            <person name="Kuo A."/>
            <person name="Mondo S."/>
            <person name="Pangilinan J."/>
            <person name="Riley R."/>
            <person name="LaButti K."/>
            <person name="Andreopoulos B."/>
            <person name="Lipzen A."/>
            <person name="Chen C."/>
            <person name="Yan M."/>
            <person name="Daum C."/>
            <person name="Ng V."/>
            <person name="Clum A."/>
            <person name="Steindorff A."/>
            <person name="Ohm R.A."/>
            <person name="Martin F."/>
            <person name="Silar P."/>
            <person name="Natvig D.O."/>
            <person name="Lalanne C."/>
            <person name="Gautier V."/>
            <person name="Ament-Velasquez S.L."/>
            <person name="Kruys A."/>
            <person name="Hutchinson M.I."/>
            <person name="Powell A.J."/>
            <person name="Barry K."/>
            <person name="Miller A.N."/>
            <person name="Grigoriev I.V."/>
            <person name="Debuchy R."/>
            <person name="Gladieux P."/>
            <person name="Hiltunen Thoren M."/>
            <person name="Johannesson H."/>
        </authorList>
    </citation>
    <scope>NUCLEOTIDE SEQUENCE</scope>
    <source>
        <strain evidence="2">CBS 232.78</strain>
    </source>
</reference>
<evidence type="ECO:0000256" key="1">
    <source>
        <dbReference type="SAM" id="MobiDB-lite"/>
    </source>
</evidence>
<feature type="compositionally biased region" description="Polar residues" evidence="1">
    <location>
        <begin position="68"/>
        <end position="85"/>
    </location>
</feature>
<evidence type="ECO:0000313" key="3">
    <source>
        <dbReference type="Proteomes" id="UP001285441"/>
    </source>
</evidence>
<feature type="region of interest" description="Disordered" evidence="1">
    <location>
        <begin position="61"/>
        <end position="85"/>
    </location>
</feature>
<accession>A0AAE0K0J9</accession>
<organism evidence="2 3">
    <name type="scientific">Podospora didyma</name>
    <dbReference type="NCBI Taxonomy" id="330526"/>
    <lineage>
        <taxon>Eukaryota</taxon>
        <taxon>Fungi</taxon>
        <taxon>Dikarya</taxon>
        <taxon>Ascomycota</taxon>
        <taxon>Pezizomycotina</taxon>
        <taxon>Sordariomycetes</taxon>
        <taxon>Sordariomycetidae</taxon>
        <taxon>Sordariales</taxon>
        <taxon>Podosporaceae</taxon>
        <taxon>Podospora</taxon>
    </lineage>
</organism>
<dbReference type="EMBL" id="JAULSW010000011">
    <property type="protein sequence ID" value="KAK3367776.1"/>
    <property type="molecule type" value="Genomic_DNA"/>
</dbReference>